<evidence type="ECO:0000313" key="2">
    <source>
        <dbReference type="EMBL" id="SMF74850.1"/>
    </source>
</evidence>
<feature type="transmembrane region" description="Helical" evidence="1">
    <location>
        <begin position="340"/>
        <end position="363"/>
    </location>
</feature>
<proteinExistence type="predicted"/>
<dbReference type="OrthoDB" id="9797953at2"/>
<feature type="transmembrane region" description="Helical" evidence="1">
    <location>
        <begin position="307"/>
        <end position="328"/>
    </location>
</feature>
<keyword evidence="1" id="KW-0472">Membrane</keyword>
<feature type="transmembrane region" description="Helical" evidence="1">
    <location>
        <begin position="141"/>
        <end position="165"/>
    </location>
</feature>
<evidence type="ECO:0000256" key="1">
    <source>
        <dbReference type="SAM" id="Phobius"/>
    </source>
</evidence>
<keyword evidence="1" id="KW-0812">Transmembrane</keyword>
<dbReference type="PANTHER" id="PTHR23537">
    <property type="match status" value="1"/>
</dbReference>
<name>A0A1X7GU81_9HYPH</name>
<dbReference type="Pfam" id="PF06779">
    <property type="entry name" value="MFS_4"/>
    <property type="match status" value="1"/>
</dbReference>
<dbReference type="PANTHER" id="PTHR23537:SF1">
    <property type="entry name" value="SUGAR TRANSPORTER"/>
    <property type="match status" value="1"/>
</dbReference>
<gene>
    <name evidence="2" type="ORF">SAMN02982989_4431</name>
</gene>
<dbReference type="RefSeq" id="WP_085425001.1">
    <property type="nucleotide sequence ID" value="NZ_FXAF01000011.1"/>
</dbReference>
<feature type="transmembrane region" description="Helical" evidence="1">
    <location>
        <begin position="283"/>
        <end position="301"/>
    </location>
</feature>
<dbReference type="EMBL" id="FXAF01000011">
    <property type="protein sequence ID" value="SMF74850.1"/>
    <property type="molecule type" value="Genomic_DNA"/>
</dbReference>
<feature type="transmembrane region" description="Helical" evidence="1">
    <location>
        <begin position="111"/>
        <end position="129"/>
    </location>
</feature>
<keyword evidence="3" id="KW-1185">Reference proteome</keyword>
<dbReference type="STRING" id="464029.SAMN02982989_4431"/>
<dbReference type="CDD" id="cd06180">
    <property type="entry name" value="MFS_YjiJ"/>
    <property type="match status" value="1"/>
</dbReference>
<dbReference type="GO" id="GO:0005886">
    <property type="term" value="C:plasma membrane"/>
    <property type="evidence" value="ECO:0007669"/>
    <property type="project" value="TreeGrafter"/>
</dbReference>
<feature type="transmembrane region" description="Helical" evidence="1">
    <location>
        <begin position="82"/>
        <end position="105"/>
    </location>
</feature>
<dbReference type="Gene3D" id="1.20.1250.20">
    <property type="entry name" value="MFS general substrate transporter like domains"/>
    <property type="match status" value="2"/>
</dbReference>
<feature type="transmembrane region" description="Helical" evidence="1">
    <location>
        <begin position="177"/>
        <end position="197"/>
    </location>
</feature>
<dbReference type="SUPFAM" id="SSF103473">
    <property type="entry name" value="MFS general substrate transporter"/>
    <property type="match status" value="1"/>
</dbReference>
<reference evidence="3" key="1">
    <citation type="submission" date="2017-04" db="EMBL/GenBank/DDBJ databases">
        <authorList>
            <person name="Varghese N."/>
            <person name="Submissions S."/>
        </authorList>
    </citation>
    <scope>NUCLEOTIDE SEQUENCE [LARGE SCALE GENOMIC DNA]</scope>
    <source>
        <strain evidence="3">B4P</strain>
    </source>
</reference>
<dbReference type="InterPro" id="IPR036259">
    <property type="entry name" value="MFS_trans_sf"/>
</dbReference>
<organism evidence="2 3">
    <name type="scientific">Xaviernesmea oryzae</name>
    <dbReference type="NCBI Taxonomy" id="464029"/>
    <lineage>
        <taxon>Bacteria</taxon>
        <taxon>Pseudomonadati</taxon>
        <taxon>Pseudomonadota</taxon>
        <taxon>Alphaproteobacteria</taxon>
        <taxon>Hyphomicrobiales</taxon>
        <taxon>Rhizobiaceae</taxon>
        <taxon>Rhizobium/Agrobacterium group</taxon>
        <taxon>Xaviernesmea</taxon>
    </lineage>
</organism>
<accession>A0A1X7GU81</accession>
<evidence type="ECO:0000313" key="3">
    <source>
        <dbReference type="Proteomes" id="UP000192903"/>
    </source>
</evidence>
<keyword evidence="1" id="KW-1133">Transmembrane helix</keyword>
<feature type="transmembrane region" description="Helical" evidence="1">
    <location>
        <begin position="12"/>
        <end position="34"/>
    </location>
</feature>
<protein>
    <submittedName>
        <fullName evidence="2">Predicted arabinose efflux permease, MFS family</fullName>
    </submittedName>
</protein>
<dbReference type="AlphaFoldDB" id="A0A1X7GU81"/>
<feature type="transmembrane region" description="Helical" evidence="1">
    <location>
        <begin position="254"/>
        <end position="271"/>
    </location>
</feature>
<feature type="transmembrane region" description="Helical" evidence="1">
    <location>
        <begin position="369"/>
        <end position="391"/>
    </location>
</feature>
<dbReference type="Proteomes" id="UP000192903">
    <property type="component" value="Unassembled WGS sequence"/>
</dbReference>
<dbReference type="InterPro" id="IPR010645">
    <property type="entry name" value="MFS_4"/>
</dbReference>
<feature type="transmembrane region" description="Helical" evidence="1">
    <location>
        <begin position="218"/>
        <end position="242"/>
    </location>
</feature>
<sequence length="395" mass="40226">MLQMNTDYSSRPLLIGFAGAVAMAAAMGFGRFFYTPILPGMMSGIPLSAADAGYIAAGNFAGYLAGAILSAYGWAAGRERRVALGGLLATAILLAAMAATTSVFAFTVIRFLAGIASAFAMIFTSSIVLPHAVGRDNVNALHFGGVGAGIALSSALVFGVNAIAGANSLGWAHGWRLNWLAGAAIVFAALAAVAWLLPRPTFGTGSAVEPPLRWRLPIVLLTLSYGLFGFGYVITATFLVAIARMGSAGPVVEFLAWFLTGTAAAVSLIFWRPAVKRFGLAKAYIAALLVEAAGVLGSVMLPPTAGALGGGLLLGGTFMVITAYGLQIGRALSPESPRRALASMTAAFGTGQIIGPLAAGWVAEGSGSFTLPTVLAAGVLAVCVLLALPLARRQS</sequence>
<feature type="transmembrane region" description="Helical" evidence="1">
    <location>
        <begin position="54"/>
        <end position="75"/>
    </location>
</feature>